<dbReference type="SUPFAM" id="SSF48403">
    <property type="entry name" value="Ankyrin repeat"/>
    <property type="match status" value="1"/>
</dbReference>
<dbReference type="PANTHER" id="PTHR24198:SF165">
    <property type="entry name" value="ANKYRIN REPEAT-CONTAINING PROTEIN-RELATED"/>
    <property type="match status" value="1"/>
</dbReference>
<organism evidence="4 5">
    <name type="scientific">Panagrolaimus davidi</name>
    <dbReference type="NCBI Taxonomy" id="227884"/>
    <lineage>
        <taxon>Eukaryota</taxon>
        <taxon>Metazoa</taxon>
        <taxon>Ecdysozoa</taxon>
        <taxon>Nematoda</taxon>
        <taxon>Chromadorea</taxon>
        <taxon>Rhabditida</taxon>
        <taxon>Tylenchina</taxon>
        <taxon>Panagrolaimomorpha</taxon>
        <taxon>Panagrolaimoidea</taxon>
        <taxon>Panagrolaimidae</taxon>
        <taxon>Panagrolaimus</taxon>
    </lineage>
</organism>
<sequence>MEEHVLNTFGSWETNLLVTVDKQTKEDIKHFCDNLINTIKEKSEKKIVIITPVITDNSNEGDLSMSTIFTELKADYVKNERDKTEFTDLKQNSQKTIIETAEINFQGSKMKLNELIDENVLSTLIDAKTLQKIIEGEEIIIGKPLESVTESECYVRRKIRLIKVSDRIFGESELLNKDLFVLQGTDAKKLLQKKTVEKEQIIDANYFIHNELCDVKKLFIVLQNYKAKTQFSQIVKKYPNHCVHWLITESNTLFWFYSHVPPSVSLKTFGTYVYRDEEYIEESFFYEYVKQNQTVIIADIAGMGKSTILTSFAKALQNNKRWKIRINLNQYMTILANIKEKFSHMEISEVEILKKGLNLNFDNFKSDYEKLILESIIASETHTNIIQTFENRLFSYFFAKRGILYIFDGFDEISPNYGKIVLQLLQMLRQNDKNRIWITSRTHFKEMLEYKFNTFAYDMKPFDRNDQAIFLKEYWINNYRNEKGIEMPNQDRLPLYIEKLLDEASQIIGDIIGITLQTKMLAEIFQENHDDENDQNSWISCFEYADNISQEVNISSKLANVFSLFENFFREKVIKYFSNENGFTHLKKPLAKKAKKYTLSAGFAVHKVYGYLALIGQNEEETLLSDNEKKTKKELTIDFQNIIKNIGIIGSFNSDGYPLFNHLTYAEYFAACFLIDKLCTSPSHAEQIFKVANEIFKKDVPVFVECLKYKLKQKLDNKVLETGLNNKTVLKFVTENGFLNCVHVFLNSKGFDDDFPGDDIQFGSNILNYAAEYGHANVVIYIILRFSKLITQLTDITNHPSGLFHYLCKLIYNGKIKTIISPNKLITQLFEKIKVVAEHDIKPKKDIEMEEIMRYNSLQNCAKISNADEAMSKIEFSNFYSHILNRLSFYSIMMFLDVSKSHSDQYHRPPSNEYMNFIEVVCTKSDMNDTEKLEIFKRFDDTTKAWKITAKIFQQIAAYGYLTLLQMLLECNDFDISYETYFQCFSGACRSDNLEIVKLILPYLEKDPHCYNFGNLLNEALFHVTKLDIIKYVTEGKQNIINNALNKNDETALILAVKKKYNIQTVKYLVKEGADPNKTNKSGESSWTLAIKENRTDIIKCFTDNNLYPKDKSSKEYLNNFTMVDEDHDKMISIYYDDRKTNLKKMKMLLYKYNNDLNVAAKDFEILNLLVKDFECAMYFLQNGVIIQSLYNEVCFRKPRGTGNVRILKYISILHEFTEYIKCREYTPESIIKYYDHYVTKTLNYLYPTNDKNAVGKIIAAVRLEIEDKNVGRVEVKTLLEIAQNANEKILIDWLQSITEAVNKFEVRL</sequence>
<keyword evidence="4" id="KW-1185">Reference proteome</keyword>
<dbReference type="SUPFAM" id="SSF52540">
    <property type="entry name" value="P-loop containing nucleoside triphosphate hydrolases"/>
    <property type="match status" value="1"/>
</dbReference>
<name>A0A914QTY2_9BILA</name>
<evidence type="ECO:0000256" key="1">
    <source>
        <dbReference type="ARBA" id="ARBA00022737"/>
    </source>
</evidence>
<dbReference type="InterPro" id="IPR027417">
    <property type="entry name" value="P-loop_NTPase"/>
</dbReference>
<dbReference type="Pfam" id="PF12796">
    <property type="entry name" value="Ank_2"/>
    <property type="match status" value="1"/>
</dbReference>
<dbReference type="InterPro" id="IPR002110">
    <property type="entry name" value="Ankyrin_rpt"/>
</dbReference>
<dbReference type="Gene3D" id="1.25.40.20">
    <property type="entry name" value="Ankyrin repeat-containing domain"/>
    <property type="match status" value="1"/>
</dbReference>
<dbReference type="PANTHER" id="PTHR24198">
    <property type="entry name" value="ANKYRIN REPEAT AND PROTEIN KINASE DOMAIN-CONTAINING PROTEIN"/>
    <property type="match status" value="1"/>
</dbReference>
<keyword evidence="1" id="KW-0677">Repeat</keyword>
<dbReference type="WBParaSite" id="PDA_v2.g7011.t1">
    <property type="protein sequence ID" value="PDA_v2.g7011.t1"/>
    <property type="gene ID" value="PDA_v2.g7011"/>
</dbReference>
<dbReference type="InterPro" id="IPR036770">
    <property type="entry name" value="Ankyrin_rpt-contain_sf"/>
</dbReference>
<dbReference type="PROSITE" id="PS50088">
    <property type="entry name" value="ANK_REPEAT"/>
    <property type="match status" value="1"/>
</dbReference>
<evidence type="ECO:0000313" key="4">
    <source>
        <dbReference type="Proteomes" id="UP000887578"/>
    </source>
</evidence>
<evidence type="ECO:0000313" key="5">
    <source>
        <dbReference type="WBParaSite" id="PDA_v2.g7011.t1"/>
    </source>
</evidence>
<reference evidence="5" key="1">
    <citation type="submission" date="2022-11" db="UniProtKB">
        <authorList>
            <consortium name="WormBaseParasite"/>
        </authorList>
    </citation>
    <scope>IDENTIFICATION</scope>
</reference>
<proteinExistence type="predicted"/>
<dbReference type="SMART" id="SM00248">
    <property type="entry name" value="ANK"/>
    <property type="match status" value="5"/>
</dbReference>
<evidence type="ECO:0000256" key="2">
    <source>
        <dbReference type="ARBA" id="ARBA00023043"/>
    </source>
</evidence>
<dbReference type="Gene3D" id="3.40.50.300">
    <property type="entry name" value="P-loop containing nucleotide triphosphate hydrolases"/>
    <property type="match status" value="1"/>
</dbReference>
<evidence type="ECO:0000256" key="3">
    <source>
        <dbReference type="PROSITE-ProRule" id="PRU00023"/>
    </source>
</evidence>
<protein>
    <submittedName>
        <fullName evidence="5">NACHT domain-containing protein</fullName>
    </submittedName>
</protein>
<keyword evidence="2 3" id="KW-0040">ANK repeat</keyword>
<accession>A0A914QTY2</accession>
<dbReference type="Proteomes" id="UP000887578">
    <property type="component" value="Unplaced"/>
</dbReference>
<feature type="repeat" description="ANK" evidence="3">
    <location>
        <begin position="1048"/>
        <end position="1081"/>
    </location>
</feature>